<dbReference type="InterPro" id="IPR036890">
    <property type="entry name" value="HATPase_C_sf"/>
</dbReference>
<dbReference type="PANTHER" id="PTHR24421:SF10">
    <property type="entry name" value="NITRATE_NITRITE SENSOR PROTEIN NARQ"/>
    <property type="match status" value="1"/>
</dbReference>
<keyword evidence="9" id="KW-0472">Membrane</keyword>
<evidence type="ECO:0000256" key="4">
    <source>
        <dbReference type="ARBA" id="ARBA00022679"/>
    </source>
</evidence>
<organism evidence="12 13">
    <name type="scientific">Kutzneria viridogrisea</name>
    <dbReference type="NCBI Taxonomy" id="47990"/>
    <lineage>
        <taxon>Bacteria</taxon>
        <taxon>Bacillati</taxon>
        <taxon>Actinomycetota</taxon>
        <taxon>Actinomycetes</taxon>
        <taxon>Pseudonocardiales</taxon>
        <taxon>Pseudonocardiaceae</taxon>
        <taxon>Kutzneria</taxon>
    </lineage>
</organism>
<evidence type="ECO:0000313" key="13">
    <source>
        <dbReference type="Proteomes" id="UP000517916"/>
    </source>
</evidence>
<dbReference type="InterPro" id="IPR050482">
    <property type="entry name" value="Sensor_HK_TwoCompSys"/>
</dbReference>
<keyword evidence="9" id="KW-0812">Transmembrane</keyword>
<dbReference type="Gene3D" id="3.30.565.10">
    <property type="entry name" value="Histidine kinase-like ATPase, C-terminal domain"/>
    <property type="match status" value="1"/>
</dbReference>
<dbReference type="RefSeq" id="WP_148309655.1">
    <property type="nucleotide sequence ID" value="NZ_BAAABQ010000076.1"/>
</dbReference>
<dbReference type="Pfam" id="PF07730">
    <property type="entry name" value="HisKA_3"/>
    <property type="match status" value="1"/>
</dbReference>
<evidence type="ECO:0000313" key="12">
    <source>
        <dbReference type="EMBL" id="MBA8923772.1"/>
    </source>
</evidence>
<feature type="transmembrane region" description="Helical" evidence="9">
    <location>
        <begin position="74"/>
        <end position="91"/>
    </location>
</feature>
<evidence type="ECO:0000256" key="8">
    <source>
        <dbReference type="ARBA" id="ARBA00023012"/>
    </source>
</evidence>
<evidence type="ECO:0000256" key="1">
    <source>
        <dbReference type="ARBA" id="ARBA00000085"/>
    </source>
</evidence>
<keyword evidence="3" id="KW-0597">Phosphoprotein</keyword>
<feature type="transmembrane region" description="Helical" evidence="9">
    <location>
        <begin position="97"/>
        <end position="118"/>
    </location>
</feature>
<proteinExistence type="predicted"/>
<feature type="transmembrane region" description="Helical" evidence="9">
    <location>
        <begin position="125"/>
        <end position="144"/>
    </location>
</feature>
<name>A0ABR6BAA5_9PSEU</name>
<dbReference type="EC" id="2.7.13.3" evidence="2"/>
<reference evidence="12 13" key="1">
    <citation type="submission" date="2020-08" db="EMBL/GenBank/DDBJ databases">
        <title>Genomic Encyclopedia of Archaeal and Bacterial Type Strains, Phase II (KMG-II): from individual species to whole genera.</title>
        <authorList>
            <person name="Goeker M."/>
        </authorList>
    </citation>
    <scope>NUCLEOTIDE SEQUENCE [LARGE SCALE GENOMIC DNA]</scope>
    <source>
        <strain evidence="12 13">DSM 43850</strain>
    </source>
</reference>
<keyword evidence="9" id="KW-1133">Transmembrane helix</keyword>
<evidence type="ECO:0000256" key="2">
    <source>
        <dbReference type="ARBA" id="ARBA00012438"/>
    </source>
</evidence>
<feature type="transmembrane region" description="Helical" evidence="9">
    <location>
        <begin position="44"/>
        <end position="62"/>
    </location>
</feature>
<dbReference type="GO" id="GO:0016301">
    <property type="term" value="F:kinase activity"/>
    <property type="evidence" value="ECO:0007669"/>
    <property type="project" value="UniProtKB-KW"/>
</dbReference>
<dbReference type="Proteomes" id="UP000517916">
    <property type="component" value="Unassembled WGS sequence"/>
</dbReference>
<keyword evidence="4" id="KW-0808">Transferase</keyword>
<dbReference type="InterPro" id="IPR011712">
    <property type="entry name" value="Sig_transdc_His_kin_sub3_dim/P"/>
</dbReference>
<dbReference type="SUPFAM" id="SSF55874">
    <property type="entry name" value="ATPase domain of HSP90 chaperone/DNA topoisomerase II/histidine kinase"/>
    <property type="match status" value="1"/>
</dbReference>
<evidence type="ECO:0000256" key="3">
    <source>
        <dbReference type="ARBA" id="ARBA00022553"/>
    </source>
</evidence>
<comment type="caution">
    <text evidence="12">The sequence shown here is derived from an EMBL/GenBank/DDBJ whole genome shotgun (WGS) entry which is preliminary data.</text>
</comment>
<gene>
    <name evidence="12" type="ORF">BC739_000969</name>
</gene>
<evidence type="ECO:0000256" key="6">
    <source>
        <dbReference type="ARBA" id="ARBA00022777"/>
    </source>
</evidence>
<dbReference type="InterPro" id="IPR003594">
    <property type="entry name" value="HATPase_dom"/>
</dbReference>
<evidence type="ECO:0000256" key="9">
    <source>
        <dbReference type="SAM" id="Phobius"/>
    </source>
</evidence>
<dbReference type="Gene3D" id="1.20.5.1930">
    <property type="match status" value="1"/>
</dbReference>
<evidence type="ECO:0000256" key="5">
    <source>
        <dbReference type="ARBA" id="ARBA00022741"/>
    </source>
</evidence>
<evidence type="ECO:0000256" key="7">
    <source>
        <dbReference type="ARBA" id="ARBA00022840"/>
    </source>
</evidence>
<keyword evidence="7" id="KW-0067">ATP-binding</keyword>
<dbReference type="EMBL" id="JACJID010000001">
    <property type="protein sequence ID" value="MBA8923772.1"/>
    <property type="molecule type" value="Genomic_DNA"/>
</dbReference>
<feature type="domain" description="Signal transduction histidine kinase subgroup 3 dimerisation and phosphoacceptor" evidence="11">
    <location>
        <begin position="209"/>
        <end position="270"/>
    </location>
</feature>
<feature type="transmembrane region" description="Helical" evidence="9">
    <location>
        <begin position="150"/>
        <end position="173"/>
    </location>
</feature>
<keyword evidence="5" id="KW-0547">Nucleotide-binding</keyword>
<comment type="catalytic activity">
    <reaction evidence="1">
        <text>ATP + protein L-histidine = ADP + protein N-phospho-L-histidine.</text>
        <dbReference type="EC" id="2.7.13.3"/>
    </reaction>
</comment>
<keyword evidence="13" id="KW-1185">Reference proteome</keyword>
<dbReference type="Pfam" id="PF02518">
    <property type="entry name" value="HATPase_c"/>
    <property type="match status" value="1"/>
</dbReference>
<keyword evidence="8" id="KW-0902">Two-component regulatory system</keyword>
<dbReference type="CDD" id="cd16917">
    <property type="entry name" value="HATPase_UhpB-NarQ-NarX-like"/>
    <property type="match status" value="1"/>
</dbReference>
<keyword evidence="6 12" id="KW-0418">Kinase</keyword>
<accession>A0ABR6BAA5</accession>
<dbReference type="PANTHER" id="PTHR24421">
    <property type="entry name" value="NITRATE/NITRITE SENSOR PROTEIN NARX-RELATED"/>
    <property type="match status" value="1"/>
</dbReference>
<evidence type="ECO:0000259" key="10">
    <source>
        <dbReference type="Pfam" id="PF02518"/>
    </source>
</evidence>
<feature type="domain" description="Histidine kinase/HSP90-like ATPase" evidence="10">
    <location>
        <begin position="319"/>
        <end position="408"/>
    </location>
</feature>
<evidence type="ECO:0000259" key="11">
    <source>
        <dbReference type="Pfam" id="PF07730"/>
    </source>
</evidence>
<protein>
    <recommendedName>
        <fullName evidence="2">histidine kinase</fullName>
        <ecNumber evidence="2">2.7.13.3</ecNumber>
    </recommendedName>
</protein>
<sequence length="420" mass="44262">MRTTQAFLRALVVEARRAYAEFAPTVLADLRAVTAHEVLRQVTVVLGVAVLEVLISVVGVTGPHDGVPRTGGEMVISVAVLLAVLGLRPWLSAPALPLAAGVVLQPPHLGGVVTVVLAYSAGYRIARPAWAGCVLVITALVWAMRLPTEVSSIAVAALAVAVFASTVLLPFLAGRHVAQRHLLASAHTRYERQSSRERSLLAAQARLRERNRIAQDMHDGLGHRLSLISVLTGALEVQLAAPDMARQTVRTLHGAAIGAMEDLATMVGALAFDGAGSAGQHAHTAQEVDRLVEGSRASGVWVDFQQRGPSRKLPAAVSHAVYRVVQEGLTNAHKHARGAPITVSVHYEPDALLVEVRNDTATPLAAPASPGTRLGLVGLNERVRLAGGVLHAGSTPEGGFRVAAILPYDTVAIVDREPDQ</sequence>